<reference evidence="5" key="1">
    <citation type="submission" date="2016-04" db="UniProtKB">
        <authorList>
            <consortium name="WormBaseParasite"/>
        </authorList>
    </citation>
    <scope>IDENTIFICATION</scope>
</reference>
<dbReference type="GO" id="GO:0033925">
    <property type="term" value="F:mannosyl-glycoprotein endo-beta-N-acetylglucosaminidase activity"/>
    <property type="evidence" value="ECO:0007669"/>
    <property type="project" value="UniProtKB-EC"/>
</dbReference>
<evidence type="ECO:0000259" key="1">
    <source>
        <dbReference type="Pfam" id="PF03644"/>
    </source>
</evidence>
<keyword evidence="4" id="KW-1185">Reference proteome</keyword>
<name>A0A158Q4Y4_DRAME</name>
<protein>
    <submittedName>
        <fullName evidence="5">Mannosyl-glycoprotein endo-beta-N-acetylglucosaminidase</fullName>
    </submittedName>
</protein>
<evidence type="ECO:0000313" key="2">
    <source>
        <dbReference type="EMBL" id="VDN50979.1"/>
    </source>
</evidence>
<feature type="domain" description="Cytosolic endo-beta-N-acetylglucosaminidase TIM barrel" evidence="1">
    <location>
        <begin position="76"/>
        <end position="335"/>
    </location>
</feature>
<dbReference type="InterPro" id="IPR005201">
    <property type="entry name" value="TIM_ENGase"/>
</dbReference>
<dbReference type="Pfam" id="PF03644">
    <property type="entry name" value="Glyco_hydro_85"/>
    <property type="match status" value="1"/>
</dbReference>
<dbReference type="PANTHER" id="PTHR13246">
    <property type="entry name" value="ENDO BETA N-ACETYLGLUCOSAMINIDASE"/>
    <property type="match status" value="1"/>
</dbReference>
<dbReference type="OrthoDB" id="284473at2759"/>
<gene>
    <name evidence="2" type="ORF">DME_LOCUS952</name>
</gene>
<dbReference type="WBParaSite" id="DME_0000601301-mRNA-1">
    <property type="protein sequence ID" value="DME_0000601301-mRNA-1"/>
    <property type="gene ID" value="DME_0000601301"/>
</dbReference>
<dbReference type="InterPro" id="IPR032979">
    <property type="entry name" value="ENGase"/>
</dbReference>
<sequence length="382" mass="43913">MGGDEEICSMARTQPICTLQELLQWNENEVSRELIGEKLENYKGRRGNRETLLCHDMRGGYLPEERLEGCVINELTNPYIFFHWWYIDIFVYFSHNFITIPTVGWINQAHQHGVLILGTFITEWKDGEKLCAELFDVETVVNVVMNMVKIAKKYNFDGWLINIENKIKEDCLESLALFLQLLTDEMRFAIGERSRVIWYDSVTVNGELKWQNDLNNNNLRWFNLTNGIFLNYAWEKGNLKNIASRAKQRINDVYVGVDCFGRGCHGGGGWNCYEAFACARENNLSVALFAPGWIAENFLHRDIIMNSLRFWDRLASLVSSHPVITLPVHTKFSVGLFSDNDKTRFKRISGELQPFYLASGFFPQSGAASLILPGPGLHKLTF</sequence>
<dbReference type="Gene3D" id="3.20.20.80">
    <property type="entry name" value="Glycosidases"/>
    <property type="match status" value="1"/>
</dbReference>
<evidence type="ECO:0000313" key="4">
    <source>
        <dbReference type="Proteomes" id="UP000274756"/>
    </source>
</evidence>
<dbReference type="EMBL" id="UYYG01000011">
    <property type="protein sequence ID" value="VDN50979.1"/>
    <property type="molecule type" value="Genomic_DNA"/>
</dbReference>
<organism evidence="3 5">
    <name type="scientific">Dracunculus medinensis</name>
    <name type="common">Guinea worm</name>
    <dbReference type="NCBI Taxonomy" id="318479"/>
    <lineage>
        <taxon>Eukaryota</taxon>
        <taxon>Metazoa</taxon>
        <taxon>Ecdysozoa</taxon>
        <taxon>Nematoda</taxon>
        <taxon>Chromadorea</taxon>
        <taxon>Rhabditida</taxon>
        <taxon>Spirurina</taxon>
        <taxon>Dracunculoidea</taxon>
        <taxon>Dracunculidae</taxon>
        <taxon>Dracunculus</taxon>
    </lineage>
</organism>
<reference evidence="2 4" key="2">
    <citation type="submission" date="2018-11" db="EMBL/GenBank/DDBJ databases">
        <authorList>
            <consortium name="Pathogen Informatics"/>
        </authorList>
    </citation>
    <scope>NUCLEOTIDE SEQUENCE [LARGE SCALE GENOMIC DNA]</scope>
</reference>
<evidence type="ECO:0000313" key="3">
    <source>
        <dbReference type="Proteomes" id="UP000038040"/>
    </source>
</evidence>
<dbReference type="Proteomes" id="UP000274756">
    <property type="component" value="Unassembled WGS sequence"/>
</dbReference>
<dbReference type="AlphaFoldDB" id="A0A158Q4Y4"/>
<dbReference type="STRING" id="318479.A0A158Q4Y4"/>
<dbReference type="Proteomes" id="UP000038040">
    <property type="component" value="Unplaced"/>
</dbReference>
<accession>A0A158Q4Y4</accession>
<evidence type="ECO:0000313" key="5">
    <source>
        <dbReference type="WBParaSite" id="DME_0000601301-mRNA-1"/>
    </source>
</evidence>
<dbReference type="PANTHER" id="PTHR13246:SF1">
    <property type="entry name" value="CYTOSOLIC ENDO-BETA-N-ACETYLGLUCOSAMINIDASE"/>
    <property type="match status" value="1"/>
</dbReference>
<proteinExistence type="predicted"/>
<dbReference type="GO" id="GO:0005829">
    <property type="term" value="C:cytosol"/>
    <property type="evidence" value="ECO:0007669"/>
    <property type="project" value="UniProtKB-SubCell"/>
</dbReference>